<evidence type="ECO:0000256" key="3">
    <source>
        <dbReference type="ARBA" id="ARBA00022917"/>
    </source>
</evidence>
<dbReference type="PANTHER" id="PTHR10540:SF6">
    <property type="entry name" value="EUKARYOTIC TRANSLATION INITIATION FACTOR 3 SUBUNIT F"/>
    <property type="match status" value="1"/>
</dbReference>
<dbReference type="PROSITE" id="PS50249">
    <property type="entry name" value="MPN"/>
    <property type="match status" value="1"/>
</dbReference>
<dbReference type="EMBL" id="JAGTXO010000012">
    <property type="protein sequence ID" value="KAG8464596.1"/>
    <property type="molecule type" value="Genomic_DNA"/>
</dbReference>
<dbReference type="CDD" id="cd08064">
    <property type="entry name" value="MPN_eIF3f"/>
    <property type="match status" value="1"/>
</dbReference>
<proteinExistence type="predicted"/>
<dbReference type="PANTHER" id="PTHR10540">
    <property type="entry name" value="EUKARYOTIC TRANSLATION INITIATION FACTOR 3 SUBUNIT F-RELATED"/>
    <property type="match status" value="1"/>
</dbReference>
<dbReference type="SMART" id="SM00232">
    <property type="entry name" value="JAB_MPN"/>
    <property type="match status" value="1"/>
</dbReference>
<feature type="domain" description="MPN" evidence="4">
    <location>
        <begin position="21"/>
        <end position="153"/>
    </location>
</feature>
<comment type="caution">
    <text evidence="5">The sequence shown here is derived from an EMBL/GenBank/DDBJ whole genome shotgun (WGS) entry which is preliminary data.</text>
</comment>
<evidence type="ECO:0000256" key="1">
    <source>
        <dbReference type="ARBA" id="ARBA00022490"/>
    </source>
</evidence>
<dbReference type="InterPro" id="IPR027531">
    <property type="entry name" value="eIF3f"/>
</dbReference>
<dbReference type="GO" id="GO:0071541">
    <property type="term" value="C:eukaryotic translation initiation factor 3 complex, eIF3m"/>
    <property type="evidence" value="ECO:0007669"/>
    <property type="project" value="TreeGrafter"/>
</dbReference>
<evidence type="ECO:0000256" key="2">
    <source>
        <dbReference type="ARBA" id="ARBA00022540"/>
    </source>
</evidence>
<dbReference type="InterPro" id="IPR000555">
    <property type="entry name" value="JAMM/MPN+_dom"/>
</dbReference>
<dbReference type="AlphaFoldDB" id="A0A8J5XG93"/>
<dbReference type="GO" id="GO:0008237">
    <property type="term" value="F:metallopeptidase activity"/>
    <property type="evidence" value="ECO:0007669"/>
    <property type="project" value="InterPro"/>
</dbReference>
<dbReference type="Pfam" id="PF01398">
    <property type="entry name" value="JAB"/>
    <property type="match status" value="1"/>
</dbReference>
<dbReference type="Gene3D" id="3.40.140.10">
    <property type="entry name" value="Cytidine Deaminase, domain 2"/>
    <property type="match status" value="1"/>
</dbReference>
<name>A0A8J5XG93_DIALT</name>
<sequence>MKPAGFCDDPTAMHEEGLPSCKLRPTVLFAIADHFTRRQDEQGRVIGTLLGSVSDGVVDIVNSFPVPHSEAEQATIDSDFNTTMYGLHRKVHPKQVVVGWYSTGAELTHNDQFYHQFFEDQAGEGATPVLLLVDMSLSGAGVKTKAYVRSELTLGGKHVASAFQSVRLCVAKSEAERIGVDHIVRSSMAGGDGPQELVPLRAEVDTNHWRLCKLLDAVDKMRAYVEQVEAGSLKPNAALGRSLADALASIPKPDSSAFTQLLDSDTQDMLMVGYLSHLTRTQLALSEKLGALQV</sequence>
<evidence type="ECO:0000313" key="6">
    <source>
        <dbReference type="Proteomes" id="UP000751190"/>
    </source>
</evidence>
<accession>A0A8J5XG93</accession>
<dbReference type="Proteomes" id="UP000751190">
    <property type="component" value="Unassembled WGS sequence"/>
</dbReference>
<keyword evidence="3" id="KW-0648">Protein biosynthesis</keyword>
<dbReference type="GO" id="GO:0031369">
    <property type="term" value="F:translation initiation factor binding"/>
    <property type="evidence" value="ECO:0007669"/>
    <property type="project" value="InterPro"/>
</dbReference>
<gene>
    <name evidence="5" type="ORF">KFE25_009964</name>
</gene>
<dbReference type="OrthoDB" id="25498at2759"/>
<evidence type="ECO:0000259" key="4">
    <source>
        <dbReference type="PROSITE" id="PS50249"/>
    </source>
</evidence>
<keyword evidence="6" id="KW-1185">Reference proteome</keyword>
<reference evidence="5" key="1">
    <citation type="submission" date="2021-05" db="EMBL/GenBank/DDBJ databases">
        <title>The genome of the haptophyte Pavlova lutheri (Diacronema luteri, Pavlovales) - a model for lipid biosynthesis in eukaryotic algae.</title>
        <authorList>
            <person name="Hulatt C.J."/>
            <person name="Posewitz M.C."/>
        </authorList>
    </citation>
    <scope>NUCLEOTIDE SEQUENCE</scope>
    <source>
        <strain evidence="5">NIVA-4/92</strain>
    </source>
</reference>
<dbReference type="InterPro" id="IPR037518">
    <property type="entry name" value="MPN"/>
</dbReference>
<dbReference type="Pfam" id="PF13012">
    <property type="entry name" value="MitMem_reg"/>
    <property type="match status" value="1"/>
</dbReference>
<organism evidence="5 6">
    <name type="scientific">Diacronema lutheri</name>
    <name type="common">Unicellular marine alga</name>
    <name type="synonym">Monochrysis lutheri</name>
    <dbReference type="NCBI Taxonomy" id="2081491"/>
    <lineage>
        <taxon>Eukaryota</taxon>
        <taxon>Haptista</taxon>
        <taxon>Haptophyta</taxon>
        <taxon>Pavlovophyceae</taxon>
        <taxon>Pavlovales</taxon>
        <taxon>Pavlovaceae</taxon>
        <taxon>Diacronema</taxon>
    </lineage>
</organism>
<protein>
    <recommendedName>
        <fullName evidence="4">MPN domain-containing protein</fullName>
    </recommendedName>
</protein>
<keyword evidence="2" id="KW-0396">Initiation factor</keyword>
<dbReference type="GO" id="GO:0003743">
    <property type="term" value="F:translation initiation factor activity"/>
    <property type="evidence" value="ECO:0007669"/>
    <property type="project" value="UniProtKB-KW"/>
</dbReference>
<dbReference type="OMA" id="EYFVHFH"/>
<evidence type="ECO:0000313" key="5">
    <source>
        <dbReference type="EMBL" id="KAG8464596.1"/>
    </source>
</evidence>
<keyword evidence="1" id="KW-0963">Cytoplasm</keyword>
<dbReference type="InterPro" id="IPR024969">
    <property type="entry name" value="EIF3F/CSN6-like_C"/>
</dbReference>